<feature type="chain" id="PRO_5044772487" description="Pectinesterase inhibitor domain-containing protein" evidence="2">
    <location>
        <begin position="28"/>
        <end position="193"/>
    </location>
</feature>
<dbReference type="AlphaFoldDB" id="A0ABC8UP38"/>
<dbReference type="Gene3D" id="1.20.140.40">
    <property type="entry name" value="Invertase/pectin methylesterase inhibitor family protein"/>
    <property type="match status" value="1"/>
</dbReference>
<keyword evidence="1 2" id="KW-0732">Signal</keyword>
<dbReference type="NCBIfam" id="TIGR01614">
    <property type="entry name" value="PME_inhib"/>
    <property type="match status" value="1"/>
</dbReference>
<name>A0ABC8UP38_9AQUA</name>
<keyword evidence="5" id="KW-1185">Reference proteome</keyword>
<dbReference type="InterPro" id="IPR051955">
    <property type="entry name" value="PME_Inhibitor"/>
</dbReference>
<dbReference type="EMBL" id="CAUOFW020008425">
    <property type="protein sequence ID" value="CAK9182775.1"/>
    <property type="molecule type" value="Genomic_DNA"/>
</dbReference>
<gene>
    <name evidence="4" type="ORF">ILEXP_LOCUS52992</name>
</gene>
<dbReference type="PANTHER" id="PTHR31080">
    <property type="entry name" value="PECTINESTERASE INHIBITOR-LIKE"/>
    <property type="match status" value="1"/>
</dbReference>
<dbReference type="InterPro" id="IPR006501">
    <property type="entry name" value="Pectinesterase_inhib_dom"/>
</dbReference>
<evidence type="ECO:0000256" key="1">
    <source>
        <dbReference type="ARBA" id="ARBA00022729"/>
    </source>
</evidence>
<comment type="caution">
    <text evidence="4">The sequence shown here is derived from an EMBL/GenBank/DDBJ whole genome shotgun (WGS) entry which is preliminary data.</text>
</comment>
<evidence type="ECO:0000313" key="4">
    <source>
        <dbReference type="EMBL" id="CAK9182775.1"/>
    </source>
</evidence>
<proteinExistence type="predicted"/>
<dbReference type="SMART" id="SM00856">
    <property type="entry name" value="PMEI"/>
    <property type="match status" value="1"/>
</dbReference>
<reference evidence="4 5" key="1">
    <citation type="submission" date="2024-02" db="EMBL/GenBank/DDBJ databases">
        <authorList>
            <person name="Vignale AGUSTIN F."/>
            <person name="Sosa J E."/>
            <person name="Modenutti C."/>
        </authorList>
    </citation>
    <scope>NUCLEOTIDE SEQUENCE [LARGE SCALE GENOMIC DNA]</scope>
</reference>
<dbReference type="SUPFAM" id="SSF101148">
    <property type="entry name" value="Plant invertase/pectin methylesterase inhibitor"/>
    <property type="match status" value="1"/>
</dbReference>
<evidence type="ECO:0000313" key="5">
    <source>
        <dbReference type="Proteomes" id="UP001642360"/>
    </source>
</evidence>
<dbReference type="Proteomes" id="UP001642360">
    <property type="component" value="Unassembled WGS sequence"/>
</dbReference>
<dbReference type="InterPro" id="IPR035513">
    <property type="entry name" value="Invertase/methylesterase_inhib"/>
</dbReference>
<dbReference type="Pfam" id="PF04043">
    <property type="entry name" value="PMEI"/>
    <property type="match status" value="1"/>
</dbReference>
<dbReference type="PANTHER" id="PTHR31080:SF274">
    <property type="entry name" value="PECTINESTERASE_PECTINESTERASE INHIBITOR 26"/>
    <property type="match status" value="1"/>
</dbReference>
<evidence type="ECO:0000259" key="3">
    <source>
        <dbReference type="SMART" id="SM00856"/>
    </source>
</evidence>
<accession>A0ABC8UP38</accession>
<organism evidence="4 5">
    <name type="scientific">Ilex paraguariensis</name>
    <name type="common">yerba mate</name>
    <dbReference type="NCBI Taxonomy" id="185542"/>
    <lineage>
        <taxon>Eukaryota</taxon>
        <taxon>Viridiplantae</taxon>
        <taxon>Streptophyta</taxon>
        <taxon>Embryophyta</taxon>
        <taxon>Tracheophyta</taxon>
        <taxon>Spermatophyta</taxon>
        <taxon>Magnoliopsida</taxon>
        <taxon>eudicotyledons</taxon>
        <taxon>Gunneridae</taxon>
        <taxon>Pentapetalae</taxon>
        <taxon>asterids</taxon>
        <taxon>campanulids</taxon>
        <taxon>Aquifoliales</taxon>
        <taxon>Aquifoliaceae</taxon>
        <taxon>Ilex</taxon>
    </lineage>
</organism>
<feature type="domain" description="Pectinesterase inhibitor" evidence="3">
    <location>
        <begin position="27"/>
        <end position="159"/>
    </location>
</feature>
<sequence length="193" mass="21060">MASQWYPSFSLVFLAMVTLILTQSAEARFRGINQFCKTSDYRALCTRMVHGAPSLHEATANAIHSALGLATQMQSMIHLIEPTLVDLPLQSKDSIIQTCKENFDSAVDNLNQALQYLSAGDSNSVNSYLSAVTTSDCSDGFQQLGALIPDTLAKIIGLLDREKYGAFWVGVGICVHACFYCTRITGIREIVNA</sequence>
<protein>
    <recommendedName>
        <fullName evidence="3">Pectinesterase inhibitor domain-containing protein</fullName>
    </recommendedName>
</protein>
<dbReference type="CDD" id="cd15800">
    <property type="entry name" value="PMEI-like_2"/>
    <property type="match status" value="1"/>
</dbReference>
<feature type="signal peptide" evidence="2">
    <location>
        <begin position="1"/>
        <end position="27"/>
    </location>
</feature>
<evidence type="ECO:0000256" key="2">
    <source>
        <dbReference type="SAM" id="SignalP"/>
    </source>
</evidence>